<evidence type="ECO:0000313" key="2">
    <source>
        <dbReference type="Proteomes" id="UP001230328"/>
    </source>
</evidence>
<dbReference type="Proteomes" id="UP001230328">
    <property type="component" value="Unassembled WGS sequence"/>
</dbReference>
<proteinExistence type="predicted"/>
<comment type="caution">
    <text evidence="1">The sequence shown here is derived from an EMBL/GenBank/DDBJ whole genome shotgun (WGS) entry which is preliminary data.</text>
</comment>
<organism evidence="1 2">
    <name type="scientific">Streptomyces umbrinus</name>
    <dbReference type="NCBI Taxonomy" id="67370"/>
    <lineage>
        <taxon>Bacteria</taxon>
        <taxon>Bacillati</taxon>
        <taxon>Actinomycetota</taxon>
        <taxon>Actinomycetes</taxon>
        <taxon>Kitasatosporales</taxon>
        <taxon>Streptomycetaceae</taxon>
        <taxon>Streptomyces</taxon>
        <taxon>Streptomyces phaeochromogenes group</taxon>
    </lineage>
</organism>
<name>A0ABU0TCB1_9ACTN</name>
<sequence>MREDPQLACRVSLFVAICAEVFTARPAAAQRVRDFPPPGVKARKDELWYQGAGLLRESPWTRRTAPTIGTMPRRRDYGPTRRPRAHLICELPAPFPEVLDRLTYATMDDCRQCRPALLDRVAGDARAMLELVSWACFLTSETYCGIPPELVAGIEPPGAPFRASATFRALARQYGAHGRIKDTACIHRTTAQRREAADTAVTLVVGLSRWQADFLYQ</sequence>
<accession>A0ABU0TCB1</accession>
<evidence type="ECO:0000313" key="1">
    <source>
        <dbReference type="EMBL" id="MDQ1033456.1"/>
    </source>
</evidence>
<dbReference type="EMBL" id="JAUSZI010000002">
    <property type="protein sequence ID" value="MDQ1033456.1"/>
    <property type="molecule type" value="Genomic_DNA"/>
</dbReference>
<gene>
    <name evidence="1" type="ORF">QF035_011038</name>
</gene>
<protein>
    <submittedName>
        <fullName evidence="1">Uncharacterized protein</fullName>
    </submittedName>
</protein>
<reference evidence="1 2" key="1">
    <citation type="submission" date="2023-07" db="EMBL/GenBank/DDBJ databases">
        <title>Comparative genomics of wheat-associated soil bacteria to identify genetic determinants of phenazine resistance.</title>
        <authorList>
            <person name="Mouncey N."/>
        </authorList>
    </citation>
    <scope>NUCLEOTIDE SEQUENCE [LARGE SCALE GENOMIC DNA]</scope>
    <source>
        <strain evidence="1 2">V2I4</strain>
    </source>
</reference>
<keyword evidence="2" id="KW-1185">Reference proteome</keyword>